<dbReference type="InterPro" id="IPR038050">
    <property type="entry name" value="Neuro_actylchol_rec"/>
</dbReference>
<keyword evidence="1" id="KW-1133">Transmembrane helix</keyword>
<evidence type="ECO:0000256" key="1">
    <source>
        <dbReference type="SAM" id="Phobius"/>
    </source>
</evidence>
<sequence>MSRFVVEVMKGKVKLLFLQWLPCLLRMSRPGKKITKKTILMSNRMKELELQERSSKSLLANVLDIDDDFRHGNSAANPASGYISRSAYGTPLSARPATVEETSASLPLSGMQRELHTILKELQFITSRMKKADEDDEVISDWKFAAMVVDRLCLFIFTLFTLLATVVILCRAPHIIVQ</sequence>
<reference evidence="3" key="1">
    <citation type="journal article" date="2018" name="Genome Res.">
        <title>The genomic architecture and molecular evolution of ant odorant receptors.</title>
        <authorList>
            <person name="McKenzie S.K."/>
            <person name="Kronauer D.J.C."/>
        </authorList>
    </citation>
    <scope>NUCLEOTIDE SEQUENCE [LARGE SCALE GENOMIC DNA]</scope>
    <source>
        <strain evidence="3">Clonal line C1</strain>
    </source>
</reference>
<dbReference type="Gene3D" id="1.20.58.390">
    <property type="entry name" value="Neurotransmitter-gated ion-channel transmembrane domain"/>
    <property type="match status" value="1"/>
</dbReference>
<gene>
    <name evidence="3" type="ORF">DMN91_002624</name>
</gene>
<dbReference type="AlphaFoldDB" id="A0A3L8DWT1"/>
<dbReference type="EMBL" id="QOIP01000003">
    <property type="protein sequence ID" value="RLU24535.1"/>
    <property type="molecule type" value="Genomic_DNA"/>
</dbReference>
<proteinExistence type="predicted"/>
<feature type="transmembrane region" description="Helical" evidence="1">
    <location>
        <begin position="154"/>
        <end position="172"/>
    </location>
</feature>
<protein>
    <recommendedName>
        <fullName evidence="2">Neurotransmitter-gated ion-channel transmembrane domain-containing protein</fullName>
    </recommendedName>
</protein>
<dbReference type="Proteomes" id="UP000279307">
    <property type="component" value="Chromosome 3"/>
</dbReference>
<dbReference type="SUPFAM" id="SSF90112">
    <property type="entry name" value="Neurotransmitter-gated ion-channel transmembrane pore"/>
    <property type="match status" value="1"/>
</dbReference>
<dbReference type="GO" id="GO:0006811">
    <property type="term" value="P:monoatomic ion transport"/>
    <property type="evidence" value="ECO:0007669"/>
    <property type="project" value="InterPro"/>
</dbReference>
<keyword evidence="1" id="KW-0472">Membrane</keyword>
<comment type="caution">
    <text evidence="3">The sequence shown here is derived from an EMBL/GenBank/DDBJ whole genome shotgun (WGS) entry which is preliminary data.</text>
</comment>
<dbReference type="InterPro" id="IPR036719">
    <property type="entry name" value="Neuro-gated_channel_TM_sf"/>
</dbReference>
<dbReference type="Pfam" id="PF02932">
    <property type="entry name" value="Neur_chan_memb"/>
    <property type="match status" value="1"/>
</dbReference>
<dbReference type="GO" id="GO:0016020">
    <property type="term" value="C:membrane"/>
    <property type="evidence" value="ECO:0007669"/>
    <property type="project" value="InterPro"/>
</dbReference>
<reference evidence="3" key="2">
    <citation type="submission" date="2018-07" db="EMBL/GenBank/DDBJ databases">
        <authorList>
            <person name="Mckenzie S.K."/>
            <person name="Kronauer D.J.C."/>
        </authorList>
    </citation>
    <scope>NUCLEOTIDE SEQUENCE</scope>
    <source>
        <strain evidence="3">Clonal line C1</strain>
    </source>
</reference>
<evidence type="ECO:0000259" key="2">
    <source>
        <dbReference type="Pfam" id="PF02932"/>
    </source>
</evidence>
<organism evidence="3">
    <name type="scientific">Ooceraea biroi</name>
    <name type="common">Clonal raider ant</name>
    <name type="synonym">Cerapachys biroi</name>
    <dbReference type="NCBI Taxonomy" id="2015173"/>
    <lineage>
        <taxon>Eukaryota</taxon>
        <taxon>Metazoa</taxon>
        <taxon>Ecdysozoa</taxon>
        <taxon>Arthropoda</taxon>
        <taxon>Hexapoda</taxon>
        <taxon>Insecta</taxon>
        <taxon>Pterygota</taxon>
        <taxon>Neoptera</taxon>
        <taxon>Endopterygota</taxon>
        <taxon>Hymenoptera</taxon>
        <taxon>Apocrita</taxon>
        <taxon>Aculeata</taxon>
        <taxon>Formicoidea</taxon>
        <taxon>Formicidae</taxon>
        <taxon>Dorylinae</taxon>
        <taxon>Ooceraea</taxon>
    </lineage>
</organism>
<name>A0A3L8DWT1_OOCBI</name>
<evidence type="ECO:0000313" key="3">
    <source>
        <dbReference type="EMBL" id="RLU24535.1"/>
    </source>
</evidence>
<dbReference type="InterPro" id="IPR006029">
    <property type="entry name" value="Neurotrans-gated_channel_TM"/>
</dbReference>
<keyword evidence="1" id="KW-0812">Transmembrane</keyword>
<feature type="domain" description="Neurotransmitter-gated ion-channel transmembrane" evidence="2">
    <location>
        <begin position="9"/>
        <end position="169"/>
    </location>
</feature>
<accession>A0A3L8DWT1</accession>
<dbReference type="OrthoDB" id="5975154at2759"/>